<dbReference type="Pfam" id="PF02739">
    <property type="entry name" value="5_3_exonuc_N"/>
    <property type="match status" value="1"/>
</dbReference>
<dbReference type="InterPro" id="IPR020046">
    <property type="entry name" value="5-3_exonucl_a-hlix_arch_N"/>
</dbReference>
<dbReference type="Gene3D" id="1.10.150.20">
    <property type="entry name" value="5' to 3' exonuclease, C-terminal subdomain"/>
    <property type="match status" value="1"/>
</dbReference>
<keyword evidence="2" id="KW-0378">Hydrolase</keyword>
<dbReference type="SMART" id="SM00475">
    <property type="entry name" value="53EXOc"/>
    <property type="match status" value="1"/>
</dbReference>
<dbReference type="Pfam" id="PF01367">
    <property type="entry name" value="5_3_exonuc"/>
    <property type="match status" value="1"/>
</dbReference>
<accession>A0A973AA32</accession>
<sequence>MSIKVLLIDTFNLIRRIYEAGQARSESIETIVEASRRSLEKALRQHQPSHAISVVDSHETTWRHGRYPGYKAGRAPTPEMLMAHLDDFKSVFASLGVASLEQPHLEADDVIGTLAQGIAGSGGQVVILSTDKGFLPLLSDQVQVYHHFEQCFVSPADVQARFALRIDQLADFWALAGDPTNSIKGVPRVGKKTAIALLHTYDSLAAILAAEASDPLVARVQADAESARCCRELTSLKTDLALGVNLKSYRL</sequence>
<dbReference type="CDD" id="cd09859">
    <property type="entry name" value="PIN_53EXO"/>
    <property type="match status" value="1"/>
</dbReference>
<evidence type="ECO:0000313" key="5">
    <source>
        <dbReference type="EMBL" id="NQV66855.1"/>
    </source>
</evidence>
<dbReference type="InterPro" id="IPR008918">
    <property type="entry name" value="HhH2"/>
</dbReference>
<evidence type="ECO:0000256" key="3">
    <source>
        <dbReference type="ARBA" id="ARBA00023125"/>
    </source>
</evidence>
<dbReference type="GO" id="GO:0008409">
    <property type="term" value="F:5'-3' exonuclease activity"/>
    <property type="evidence" value="ECO:0007669"/>
    <property type="project" value="InterPro"/>
</dbReference>
<dbReference type="InterPro" id="IPR036279">
    <property type="entry name" value="5-3_exonuclease_C_sf"/>
</dbReference>
<name>A0A973AA32_9GAMM</name>
<dbReference type="CDD" id="cd09898">
    <property type="entry name" value="H3TH_53EXO"/>
    <property type="match status" value="1"/>
</dbReference>
<keyword evidence="3" id="KW-0238">DNA-binding</keyword>
<protein>
    <submittedName>
        <fullName evidence="5">Flap endonuclease Xni</fullName>
    </submittedName>
</protein>
<dbReference type="PANTHER" id="PTHR42646:SF2">
    <property type="entry name" value="5'-3' EXONUCLEASE FAMILY PROTEIN"/>
    <property type="match status" value="1"/>
</dbReference>
<dbReference type="SMART" id="SM00279">
    <property type="entry name" value="HhH2"/>
    <property type="match status" value="1"/>
</dbReference>
<dbReference type="InterPro" id="IPR029060">
    <property type="entry name" value="PIN-like_dom_sf"/>
</dbReference>
<dbReference type="InterPro" id="IPR002421">
    <property type="entry name" value="5-3_exonuclease"/>
</dbReference>
<dbReference type="SUPFAM" id="SSF88723">
    <property type="entry name" value="PIN domain-like"/>
    <property type="match status" value="1"/>
</dbReference>
<gene>
    <name evidence="5" type="ORF">HQ497_15955</name>
</gene>
<dbReference type="SUPFAM" id="SSF47807">
    <property type="entry name" value="5' to 3' exonuclease, C-terminal subdomain"/>
    <property type="match status" value="1"/>
</dbReference>
<reference evidence="5" key="1">
    <citation type="submission" date="2020-05" db="EMBL/GenBank/DDBJ databases">
        <title>Sulfur intermediates as new biogeochemical hubs in an aquatic model microbial ecosystem.</title>
        <authorList>
            <person name="Vigneron A."/>
        </authorList>
    </citation>
    <scope>NUCLEOTIDE SEQUENCE</scope>
    <source>
        <strain evidence="5">Bin.250</strain>
    </source>
</reference>
<comment type="caution">
    <text evidence="5">The sequence shown here is derived from an EMBL/GenBank/DDBJ whole genome shotgun (WGS) entry which is preliminary data.</text>
</comment>
<dbReference type="Proteomes" id="UP000754644">
    <property type="component" value="Unassembled WGS sequence"/>
</dbReference>
<organism evidence="5 6">
    <name type="scientific">SAR86 cluster bacterium</name>
    <dbReference type="NCBI Taxonomy" id="2030880"/>
    <lineage>
        <taxon>Bacteria</taxon>
        <taxon>Pseudomonadati</taxon>
        <taxon>Pseudomonadota</taxon>
        <taxon>Gammaproteobacteria</taxon>
        <taxon>SAR86 cluster</taxon>
    </lineage>
</organism>
<proteinExistence type="predicted"/>
<dbReference type="Gene3D" id="3.40.50.1010">
    <property type="entry name" value="5'-nuclease"/>
    <property type="match status" value="1"/>
</dbReference>
<dbReference type="GO" id="GO:0017108">
    <property type="term" value="F:5'-flap endonuclease activity"/>
    <property type="evidence" value="ECO:0007669"/>
    <property type="project" value="InterPro"/>
</dbReference>
<dbReference type="AlphaFoldDB" id="A0A973AA32"/>
<dbReference type="InterPro" id="IPR020045">
    <property type="entry name" value="DNA_polI_H3TH"/>
</dbReference>
<feature type="domain" description="5'-3' exonuclease" evidence="4">
    <location>
        <begin position="3"/>
        <end position="251"/>
    </location>
</feature>
<keyword evidence="5" id="KW-0255">Endonuclease</keyword>
<evidence type="ECO:0000313" key="6">
    <source>
        <dbReference type="Proteomes" id="UP000754644"/>
    </source>
</evidence>
<dbReference type="GO" id="GO:0003677">
    <property type="term" value="F:DNA binding"/>
    <property type="evidence" value="ECO:0007669"/>
    <property type="project" value="UniProtKB-KW"/>
</dbReference>
<dbReference type="GO" id="GO:0033567">
    <property type="term" value="P:DNA replication, Okazaki fragment processing"/>
    <property type="evidence" value="ECO:0007669"/>
    <property type="project" value="InterPro"/>
</dbReference>
<dbReference type="PANTHER" id="PTHR42646">
    <property type="entry name" value="FLAP ENDONUCLEASE XNI"/>
    <property type="match status" value="1"/>
</dbReference>
<evidence type="ECO:0000256" key="2">
    <source>
        <dbReference type="ARBA" id="ARBA00022801"/>
    </source>
</evidence>
<evidence type="ECO:0000256" key="1">
    <source>
        <dbReference type="ARBA" id="ARBA00022722"/>
    </source>
</evidence>
<dbReference type="InterPro" id="IPR038969">
    <property type="entry name" value="FEN"/>
</dbReference>
<dbReference type="EMBL" id="JABMOJ010000593">
    <property type="protein sequence ID" value="NQV66855.1"/>
    <property type="molecule type" value="Genomic_DNA"/>
</dbReference>
<keyword evidence="1" id="KW-0540">Nuclease</keyword>
<evidence type="ECO:0000259" key="4">
    <source>
        <dbReference type="SMART" id="SM00475"/>
    </source>
</evidence>